<evidence type="ECO:0000313" key="3">
    <source>
        <dbReference type="Proteomes" id="UP000276443"/>
    </source>
</evidence>
<dbReference type="EMBL" id="RKRF01000008">
    <property type="protein sequence ID" value="RPF54222.1"/>
    <property type="molecule type" value="Genomic_DNA"/>
</dbReference>
<accession>A0A3N5C437</accession>
<keyword evidence="1" id="KW-0472">Membrane</keyword>
<name>A0A3N5C437_9BACI</name>
<feature type="transmembrane region" description="Helical" evidence="1">
    <location>
        <begin position="96"/>
        <end position="125"/>
    </location>
</feature>
<dbReference type="RefSeq" id="WP_124221036.1">
    <property type="nucleotide sequence ID" value="NZ_RKRF01000008.1"/>
</dbReference>
<dbReference type="PANTHER" id="PTHR41983">
    <property type="entry name" value="SHORT-CHAIN FATTY ACID TRANSPORTER-RELATED"/>
    <property type="match status" value="1"/>
</dbReference>
<evidence type="ECO:0000313" key="2">
    <source>
        <dbReference type="EMBL" id="RPF54222.1"/>
    </source>
</evidence>
<protein>
    <submittedName>
        <fullName evidence="2">Short-chain fatty acids transporter</fullName>
    </submittedName>
</protein>
<evidence type="ECO:0000256" key="1">
    <source>
        <dbReference type="SAM" id="Phobius"/>
    </source>
</evidence>
<feature type="transmembrane region" description="Helical" evidence="1">
    <location>
        <begin position="339"/>
        <end position="360"/>
    </location>
</feature>
<comment type="caution">
    <text evidence="2">The sequence shown here is derived from an EMBL/GenBank/DDBJ whole genome shotgun (WGS) entry which is preliminary data.</text>
</comment>
<dbReference type="Pfam" id="PF02667">
    <property type="entry name" value="SCFA_trans"/>
    <property type="match status" value="1"/>
</dbReference>
<sequence>MLRSISQKFKVGIENYLPSAFIFAILLTFITLILGMTVTGENLFDMTTYWYGGFWDFLAFTTQMILILITGYALVKAPLVHNLLIKLASKPKTQKSAIITVILAAAATGYLSWGLGFVFGTLFAIEVAKRVQEADFRILIAAAYTGTIAILPASISLTAPLLVNTPDHSLQDEIGLIPLSQTTFSPMMLLTAFIGLAVVLFAYIKMAPKKEDVVPYQHNKEDEESLEEISATTTHTTFADKLNNSRIINYALVLLGFLWLILYMINNGGFNLELNIMNFTFIMLGLALHGTPASYMNAITDGMPSASGILLQFPFYAGIMGMMIGSGLITVIAESFASIANGVTFPFFSFLSAAIVNVFVPSAGGQWQIQGPILVEALQTFNLPAEVVVNTVSIGDVTTNLLQPFFVLPALGLAKLGLKDIWGYCLVSMILLFIVTSIIVTVLPIFLY</sequence>
<dbReference type="Proteomes" id="UP000276443">
    <property type="component" value="Unassembled WGS sequence"/>
</dbReference>
<feature type="transmembrane region" description="Helical" evidence="1">
    <location>
        <begin position="184"/>
        <end position="204"/>
    </location>
</feature>
<dbReference type="AlphaFoldDB" id="A0A3N5C437"/>
<dbReference type="InterPro" id="IPR006160">
    <property type="entry name" value="SCFA_transpt_AtoE"/>
</dbReference>
<feature type="transmembrane region" description="Helical" evidence="1">
    <location>
        <begin position="50"/>
        <end position="75"/>
    </location>
</feature>
<keyword evidence="1" id="KW-1133">Transmembrane helix</keyword>
<gene>
    <name evidence="2" type="ORF">EDC24_1415</name>
</gene>
<feature type="transmembrane region" description="Helical" evidence="1">
    <location>
        <begin position="137"/>
        <end position="163"/>
    </location>
</feature>
<organism evidence="2 3">
    <name type="scientific">Aquisalibacillus elongatus</name>
    <dbReference type="NCBI Taxonomy" id="485577"/>
    <lineage>
        <taxon>Bacteria</taxon>
        <taxon>Bacillati</taxon>
        <taxon>Bacillota</taxon>
        <taxon>Bacilli</taxon>
        <taxon>Bacillales</taxon>
        <taxon>Bacillaceae</taxon>
        <taxon>Aquisalibacillus</taxon>
    </lineage>
</organism>
<feature type="transmembrane region" description="Helical" evidence="1">
    <location>
        <begin position="421"/>
        <end position="447"/>
    </location>
</feature>
<feature type="transmembrane region" description="Helical" evidence="1">
    <location>
        <begin position="309"/>
        <end position="332"/>
    </location>
</feature>
<feature type="transmembrane region" description="Helical" evidence="1">
    <location>
        <begin position="20"/>
        <end position="38"/>
    </location>
</feature>
<dbReference type="OrthoDB" id="9342495at2"/>
<feature type="transmembrane region" description="Helical" evidence="1">
    <location>
        <begin position="272"/>
        <end position="289"/>
    </location>
</feature>
<dbReference type="GO" id="GO:0005886">
    <property type="term" value="C:plasma membrane"/>
    <property type="evidence" value="ECO:0007669"/>
    <property type="project" value="TreeGrafter"/>
</dbReference>
<proteinExistence type="predicted"/>
<dbReference type="PANTHER" id="PTHR41983:SF2">
    <property type="entry name" value="SHORT-CHAIN FATTY ACID TRANSPORTER-RELATED"/>
    <property type="match status" value="1"/>
</dbReference>
<keyword evidence="1" id="KW-0812">Transmembrane</keyword>
<keyword evidence="3" id="KW-1185">Reference proteome</keyword>
<reference evidence="2 3" key="1">
    <citation type="submission" date="2018-11" db="EMBL/GenBank/DDBJ databases">
        <title>Genomic Encyclopedia of Type Strains, Phase IV (KMG-IV): sequencing the most valuable type-strain genomes for metagenomic binning, comparative biology and taxonomic classification.</title>
        <authorList>
            <person name="Goeker M."/>
        </authorList>
    </citation>
    <scope>NUCLEOTIDE SEQUENCE [LARGE SCALE GENOMIC DNA]</scope>
    <source>
        <strain evidence="2 3">DSM 18090</strain>
    </source>
</reference>
<feature type="transmembrane region" description="Helical" evidence="1">
    <location>
        <begin position="247"/>
        <end position="265"/>
    </location>
</feature>